<evidence type="ECO:0000256" key="1">
    <source>
        <dbReference type="ARBA" id="ARBA00022729"/>
    </source>
</evidence>
<feature type="compositionally biased region" description="Basic and acidic residues" evidence="3">
    <location>
        <begin position="257"/>
        <end position="271"/>
    </location>
</feature>
<dbReference type="SUPFAM" id="SSF51126">
    <property type="entry name" value="Pectin lyase-like"/>
    <property type="match status" value="1"/>
</dbReference>
<dbReference type="InterPro" id="IPR036709">
    <property type="entry name" value="Autotransporte_beta_dom_sf"/>
</dbReference>
<feature type="coiled-coil region" evidence="2">
    <location>
        <begin position="304"/>
        <end position="331"/>
    </location>
</feature>
<dbReference type="SMART" id="SM00869">
    <property type="entry name" value="Autotransporter"/>
    <property type="match status" value="1"/>
</dbReference>
<dbReference type="PRINTS" id="PR01484">
    <property type="entry name" value="PRTACTNFAMLY"/>
</dbReference>
<dbReference type="EMBL" id="CQAW01000018">
    <property type="protein sequence ID" value="CNI14241.1"/>
    <property type="molecule type" value="Genomic_DNA"/>
</dbReference>
<evidence type="ECO:0000313" key="7">
    <source>
        <dbReference type="Proteomes" id="UP000041882"/>
    </source>
</evidence>
<dbReference type="InterPro" id="IPR011050">
    <property type="entry name" value="Pectin_lyase_fold/virulence"/>
</dbReference>
<dbReference type="InterPro" id="IPR005546">
    <property type="entry name" value="Autotransporte_beta"/>
</dbReference>
<gene>
    <name evidence="6" type="primary">prn</name>
    <name evidence="6" type="ORF">ERS008472_03343</name>
</gene>
<keyword evidence="7" id="KW-1185">Reference proteome</keyword>
<dbReference type="PANTHER" id="PTHR35037">
    <property type="entry name" value="C-TERMINAL REGION OF AIDA-LIKE PROTEIN"/>
    <property type="match status" value="1"/>
</dbReference>
<dbReference type="InterPro" id="IPR012332">
    <property type="entry name" value="Autotransporter_pectin_lyase_C"/>
</dbReference>
<dbReference type="NCBIfam" id="TIGR01414">
    <property type="entry name" value="autotrans_barl"/>
    <property type="match status" value="1"/>
</dbReference>
<accession>A0A0T9QJ01</accession>
<dbReference type="InterPro" id="IPR004899">
    <property type="entry name" value="Pertactin_central"/>
</dbReference>
<evidence type="ECO:0000256" key="2">
    <source>
        <dbReference type="SAM" id="Coils"/>
    </source>
</evidence>
<feature type="signal peptide" evidence="4">
    <location>
        <begin position="1"/>
        <end position="28"/>
    </location>
</feature>
<organism evidence="6 7">
    <name type="scientific">Yersinia thracica</name>
    <dbReference type="NCBI Taxonomy" id="2890319"/>
    <lineage>
        <taxon>Bacteria</taxon>
        <taxon>Pseudomonadati</taxon>
        <taxon>Pseudomonadota</taxon>
        <taxon>Gammaproteobacteria</taxon>
        <taxon>Enterobacterales</taxon>
        <taxon>Yersiniaceae</taxon>
        <taxon>Yersinia</taxon>
    </lineage>
</organism>
<dbReference type="PANTHER" id="PTHR35037:SF7">
    <property type="entry name" value="AUTOTRANSPORTER"/>
    <property type="match status" value="1"/>
</dbReference>
<feature type="domain" description="Autotransporter" evidence="5">
    <location>
        <begin position="1221"/>
        <end position="1486"/>
    </location>
</feature>
<feature type="chain" id="PRO_5006695438" evidence="4">
    <location>
        <begin position="29"/>
        <end position="1486"/>
    </location>
</feature>
<feature type="coiled-coil region" evidence="2">
    <location>
        <begin position="363"/>
        <end position="400"/>
    </location>
</feature>
<evidence type="ECO:0000259" key="5">
    <source>
        <dbReference type="PROSITE" id="PS51208"/>
    </source>
</evidence>
<keyword evidence="2" id="KW-0175">Coiled coil</keyword>
<dbReference type="SUPFAM" id="SSF103515">
    <property type="entry name" value="Autotransporter"/>
    <property type="match status" value="1"/>
</dbReference>
<evidence type="ECO:0000256" key="4">
    <source>
        <dbReference type="SAM" id="SignalP"/>
    </source>
</evidence>
<feature type="region of interest" description="Disordered" evidence="3">
    <location>
        <begin position="257"/>
        <end position="278"/>
    </location>
</feature>
<dbReference type="Gene3D" id="2.40.128.130">
    <property type="entry name" value="Autotransporter beta-domain"/>
    <property type="match status" value="1"/>
</dbReference>
<sequence length="1486" mass="153754">MSHHKTLNTRLLPLSILISSLVSGGAVAASTTEFTPGATLGIANGGSFLVTDNIVAGAPEEKSIFAKLSDYLKAGFITQDQKDKWQENLEKLYEKKTAAANAQAAAVLATEAKEKAIQNLAKMTEQKADADKDVAAKTKAIQDLESTLSTNNDEKKNAIKATGLVPDDADIATQVTDRVTKSEKELEEKKNVLIEKTTAAEAAADAKTQHEAKIKKFDEQITKLDKELTEANDNKTNVLVAAVNAAKDNKDTVEADNKTEIGKAKEKHESTKGNLSNSEDSIKNTAIADQKAYNDLAKAFDEAIAAAEKAVADKEVEIRDLTTQKTTVEAEKSIVNNEKSALADAVTQATKAKNDAQGAAATAKDAVTKAEAADKAIKAAEAAQQAVTEAQAEKLKLTEQIALIVADLPKAEQAKNDADTDLIAKSNELDTAKIAVKALVDNTLATDLPAVDKTIAQSESGTVTAKTLAINTKVAGGTQYVEKDGKIIGSMVSEDGSVNLVVGAQAHDTVVNKGTINNKGGEDLGSIINDGGQLILAGTTTKEANGADVINIAVSHDAKILEGGTVTVGKDAKIINLSSTKGTVALKDGAKAFNTAIDGGTFTIEGASATNTSLTNATLELADNTAIANNTTVNQGASFNLKGDATTSGTIIKDGGSFTLGDSSTAKGTIVNDGTVTVKDKASISNTELNSANAILTLESGTTATGTKLTDATLELIAGVTADDTQLNGFSHFKLNDNATAKNTVINSDSEFSVSQNATATTTTLNSGKFIVDGTATDTTVNRGEFTVGGTGTANDTRVTGGKFTVYKEATANTTTLDGGAFVVDGTAKNTTVTGGDFIVNSSAKDTTVKGGKFALNKGATANATILNNGEFIVDGSANNTTVKGGKFAVNKGATANATTLNSGEFSVAGTAKDSTVNGGKFVVNKDAMADITTLNSGDFIVNGTANNTTVKGGKFNLMARAQAHKLVVENGSALISGHLVDAVFNGGTAIFDKNANIGGTVIFDKNANIDGTINANKDSIINLHEGVKTAKADLILAGKMELIAADIAQITAKSAGRAAFAGSAGQPAQFAFKNVKLAGGNIDMSKSNAQLTMASLAGKGSFKLGSALNNHANAPLKVTGDAVGDFDIQIDASGTQPTNLNIIDIKGNNTAKFALSNGPVDLGNYKHSLVSDDKGGFKLAADKIALTPSTAGIMAVANTMPVIFNAELSSIQNRLDKQTTAANESGVWLTYLNDSYDVKGTATDFNQKLSGVTLGGDKAIELGNAVLSMGGFASHTSSNIKSDYQSSGSVESNSLGAYAQLLSNSGYYFNSVLKTNQFKQNLSVTSQGKSATGAANFSGMGLAVKAGKHITFDTMYVSPYVALNTFSSGKNQYKLSNGMEAQSQGTRSTTGTLGMNTGYRFVLNNGAEIKPYAIFSVDHDLMASNKVMINKEIFDNSLKGTRANAGVGVNVNLTSNLSIGSEVKVSKGKNIATPMTINMGVAYTF</sequence>
<dbReference type="InterPro" id="IPR006315">
    <property type="entry name" value="OM_autotransptr_brl_dom"/>
</dbReference>
<evidence type="ECO:0000256" key="3">
    <source>
        <dbReference type="SAM" id="MobiDB-lite"/>
    </source>
</evidence>
<proteinExistence type="predicted"/>
<dbReference type="Gene3D" id="2.160.20.20">
    <property type="match status" value="2"/>
</dbReference>
<reference evidence="7" key="1">
    <citation type="submission" date="2015-03" db="EMBL/GenBank/DDBJ databases">
        <authorList>
            <consortium name="Pathogen Informatics"/>
            <person name="Murphy D."/>
        </authorList>
    </citation>
    <scope>NUCLEOTIDE SEQUENCE [LARGE SCALE GENOMIC DNA]</scope>
    <source>
        <strain evidence="7">IP6945</strain>
    </source>
</reference>
<keyword evidence="1 4" id="KW-0732">Signal</keyword>
<dbReference type="InterPro" id="IPR003991">
    <property type="entry name" value="Pertactin_virulence_factor"/>
</dbReference>
<dbReference type="RefSeq" id="WP_050115812.1">
    <property type="nucleotide sequence ID" value="NZ_CQAW01000018.1"/>
</dbReference>
<dbReference type="PROSITE" id="PS51208">
    <property type="entry name" value="AUTOTRANSPORTER"/>
    <property type="match status" value="1"/>
</dbReference>
<dbReference type="GO" id="GO:0019867">
    <property type="term" value="C:outer membrane"/>
    <property type="evidence" value="ECO:0007669"/>
    <property type="project" value="InterPro"/>
</dbReference>
<feature type="coiled-coil region" evidence="2">
    <location>
        <begin position="82"/>
        <end position="133"/>
    </location>
</feature>
<feature type="coiled-coil region" evidence="2">
    <location>
        <begin position="200"/>
        <end position="234"/>
    </location>
</feature>
<protein>
    <submittedName>
        <fullName evidence="6">Autotransporter protein</fullName>
    </submittedName>
</protein>
<dbReference type="Pfam" id="PF03797">
    <property type="entry name" value="Autotransporter"/>
    <property type="match status" value="1"/>
</dbReference>
<evidence type="ECO:0000313" key="6">
    <source>
        <dbReference type="EMBL" id="CNI14241.1"/>
    </source>
</evidence>
<dbReference type="Pfam" id="PF03212">
    <property type="entry name" value="Pertactin"/>
    <property type="match status" value="1"/>
</dbReference>
<name>A0A0T9QJ01_9GAMM</name>
<dbReference type="Proteomes" id="UP000041882">
    <property type="component" value="Unassembled WGS sequence"/>
</dbReference>
<dbReference type="InterPro" id="IPR051551">
    <property type="entry name" value="Autotransporter_adhesion"/>
</dbReference>